<keyword evidence="2" id="KW-1133">Transmembrane helix</keyword>
<feature type="transmembrane region" description="Helical" evidence="2">
    <location>
        <begin position="31"/>
        <end position="49"/>
    </location>
</feature>
<dbReference type="Pfam" id="PF01899">
    <property type="entry name" value="MNHE"/>
    <property type="match status" value="1"/>
</dbReference>
<feature type="region of interest" description="Disordered" evidence="1">
    <location>
        <begin position="156"/>
        <end position="182"/>
    </location>
</feature>
<evidence type="ECO:0000256" key="1">
    <source>
        <dbReference type="SAM" id="MobiDB-lite"/>
    </source>
</evidence>
<gene>
    <name evidence="3" type="ORF">H9871_07205</name>
</gene>
<accession>A0A9D2A6W8</accession>
<organism evidence="3 4">
    <name type="scientific">Candidatus Nesterenkonia stercoripullorum</name>
    <dbReference type="NCBI Taxonomy" id="2838701"/>
    <lineage>
        <taxon>Bacteria</taxon>
        <taxon>Bacillati</taxon>
        <taxon>Actinomycetota</taxon>
        <taxon>Actinomycetes</taxon>
        <taxon>Micrococcales</taxon>
        <taxon>Micrococcaceae</taxon>
        <taxon>Nesterenkonia</taxon>
    </lineage>
</organism>
<proteinExistence type="predicted"/>
<comment type="caution">
    <text evidence="3">The sequence shown here is derived from an EMBL/GenBank/DDBJ whole genome shotgun (WGS) entry which is preliminary data.</text>
</comment>
<keyword evidence="2" id="KW-0472">Membrane</keyword>
<dbReference type="InterPro" id="IPR002758">
    <property type="entry name" value="Cation_antiport_E"/>
</dbReference>
<protein>
    <submittedName>
        <fullName evidence="3">Na+/H+ antiporter subunit E</fullName>
    </submittedName>
</protein>
<reference evidence="3" key="2">
    <citation type="submission" date="2021-04" db="EMBL/GenBank/DDBJ databases">
        <authorList>
            <person name="Gilroy R."/>
        </authorList>
    </citation>
    <scope>NUCLEOTIDE SEQUENCE</scope>
    <source>
        <strain evidence="3">ChiHejej3B27-3195</strain>
    </source>
</reference>
<reference evidence="3" key="1">
    <citation type="journal article" date="2021" name="PeerJ">
        <title>Extensive microbial diversity within the chicken gut microbiome revealed by metagenomics and culture.</title>
        <authorList>
            <person name="Gilroy R."/>
            <person name="Ravi A."/>
            <person name="Getino M."/>
            <person name="Pursley I."/>
            <person name="Horton D.L."/>
            <person name="Alikhan N.F."/>
            <person name="Baker D."/>
            <person name="Gharbi K."/>
            <person name="Hall N."/>
            <person name="Watson M."/>
            <person name="Adriaenssens E.M."/>
            <person name="Foster-Nyarko E."/>
            <person name="Jarju S."/>
            <person name="Secka A."/>
            <person name="Antonio M."/>
            <person name="Oren A."/>
            <person name="Chaudhuri R.R."/>
            <person name="La Ragione R."/>
            <person name="Hildebrand F."/>
            <person name="Pallen M.J."/>
        </authorList>
    </citation>
    <scope>NUCLEOTIDE SEQUENCE</scope>
    <source>
        <strain evidence="3">ChiHejej3B27-3195</strain>
    </source>
</reference>
<sequence length="215" mass="22819">MGAPRWISAAVIRTVFLTLVWLLLAGPDPDYAIYGAVSVAAALVMSLWLQPPVRVRAGSAERGGDADASAPEELRRCGVPAVVRQGAAGVVLVVWFLWQSVIGGADVALRAVRRRVDVDPVIERAPFLLPQGHARQLALLLMNLMPGSMVQQVIGQAATDDESGDARGSAGSQGTQNPEETVELHSLAAALRPAQQWEHLQQRVGAAFGHSASPR</sequence>
<dbReference type="AlphaFoldDB" id="A0A9D2A6W8"/>
<feature type="compositionally biased region" description="Polar residues" evidence="1">
    <location>
        <begin position="170"/>
        <end position="179"/>
    </location>
</feature>
<evidence type="ECO:0000313" key="4">
    <source>
        <dbReference type="Proteomes" id="UP000824151"/>
    </source>
</evidence>
<dbReference type="Proteomes" id="UP000824151">
    <property type="component" value="Unassembled WGS sequence"/>
</dbReference>
<feature type="transmembrane region" description="Helical" evidence="2">
    <location>
        <begin position="6"/>
        <end position="24"/>
    </location>
</feature>
<evidence type="ECO:0000256" key="2">
    <source>
        <dbReference type="SAM" id="Phobius"/>
    </source>
</evidence>
<dbReference type="GO" id="GO:0008324">
    <property type="term" value="F:monoatomic cation transmembrane transporter activity"/>
    <property type="evidence" value="ECO:0007669"/>
    <property type="project" value="InterPro"/>
</dbReference>
<name>A0A9D2A6W8_9MICC</name>
<keyword evidence="2" id="KW-0812">Transmembrane</keyword>
<dbReference type="EMBL" id="DXGD01000268">
    <property type="protein sequence ID" value="HIW99917.1"/>
    <property type="molecule type" value="Genomic_DNA"/>
</dbReference>
<evidence type="ECO:0000313" key="3">
    <source>
        <dbReference type="EMBL" id="HIW99917.1"/>
    </source>
</evidence>
<dbReference type="GO" id="GO:0016020">
    <property type="term" value="C:membrane"/>
    <property type="evidence" value="ECO:0007669"/>
    <property type="project" value="InterPro"/>
</dbReference>